<gene>
    <name evidence="1" type="ORF">RIF25_01810</name>
</gene>
<comment type="caution">
    <text evidence="1">The sequence shown here is derived from an EMBL/GenBank/DDBJ whole genome shotgun (WGS) entry which is preliminary data.</text>
</comment>
<name>A0AAE4FP55_9CYAN</name>
<reference evidence="2" key="1">
    <citation type="submission" date="2023-07" db="EMBL/GenBank/DDBJ databases">
        <authorList>
            <person name="Luz R."/>
            <person name="Cordeiro R."/>
            <person name="Fonseca A."/>
            <person name="Goncalves V."/>
        </authorList>
    </citation>
    <scope>NUCLEOTIDE SEQUENCE [LARGE SCALE GENOMIC DNA]</scope>
    <source>
        <strain evidence="2">BACA0444</strain>
    </source>
</reference>
<dbReference type="RefSeq" id="WP_322876844.1">
    <property type="nucleotide sequence ID" value="NZ_JAVMIP010000001.1"/>
</dbReference>
<proteinExistence type="predicted"/>
<accession>A0AAE4FP55</accession>
<keyword evidence="2" id="KW-1185">Reference proteome</keyword>
<evidence type="ECO:0000313" key="1">
    <source>
        <dbReference type="EMBL" id="MDS3859535.1"/>
    </source>
</evidence>
<dbReference type="AlphaFoldDB" id="A0AAE4FP55"/>
<organism evidence="1 2">
    <name type="scientific">Pseudocalidococcus azoricus BACA0444</name>
    <dbReference type="NCBI Taxonomy" id="2918990"/>
    <lineage>
        <taxon>Bacteria</taxon>
        <taxon>Bacillati</taxon>
        <taxon>Cyanobacteriota</taxon>
        <taxon>Cyanophyceae</taxon>
        <taxon>Acaryochloridales</taxon>
        <taxon>Thermosynechococcaceae</taxon>
        <taxon>Pseudocalidococcus</taxon>
        <taxon>Pseudocalidococcus azoricus</taxon>
    </lineage>
</organism>
<evidence type="ECO:0000313" key="2">
    <source>
        <dbReference type="Proteomes" id="UP001268256"/>
    </source>
</evidence>
<sequence>MSDQLGDSLTETLAESELSDLSSEIAEVALDSFLQDGFLKDLPVINIITGLWKTGVTVRDFLLTKKLIYFLNEIQDIPAERRKRMLANLERDKEFRGKVGDNLMLLIDRLDSLGKARFLGKAFRAYVNESFDSSHFWDLALIIDRLPSHYIQKIRDWQSLAIPSLSSIEHQLYLSVGVGIFDIRVSGSVFGWNEEICELLCNYILNND</sequence>
<dbReference type="Proteomes" id="UP001268256">
    <property type="component" value="Unassembled WGS sequence"/>
</dbReference>
<dbReference type="EMBL" id="JAVMIP010000001">
    <property type="protein sequence ID" value="MDS3859535.1"/>
    <property type="molecule type" value="Genomic_DNA"/>
</dbReference>
<protein>
    <submittedName>
        <fullName evidence="1">Uncharacterized protein</fullName>
    </submittedName>
</protein>